<dbReference type="Proteomes" id="UP001163203">
    <property type="component" value="Chromosome"/>
</dbReference>
<dbReference type="InterPro" id="IPR036250">
    <property type="entry name" value="AcylCo_DH-like_C"/>
</dbReference>
<dbReference type="EMBL" id="CP113836">
    <property type="protein sequence ID" value="WAL66632.1"/>
    <property type="molecule type" value="Genomic_DNA"/>
</dbReference>
<dbReference type="SUPFAM" id="SSF47203">
    <property type="entry name" value="Acyl-CoA dehydrogenase C-terminal domain-like"/>
    <property type="match status" value="1"/>
</dbReference>
<dbReference type="Gene3D" id="1.20.140.10">
    <property type="entry name" value="Butyryl-CoA Dehydrogenase, subunit A, domain 3"/>
    <property type="match status" value="1"/>
</dbReference>
<organism evidence="3 4">
    <name type="scientific">Amycolatopsis cynarae</name>
    <dbReference type="NCBI Taxonomy" id="2995223"/>
    <lineage>
        <taxon>Bacteria</taxon>
        <taxon>Bacillati</taxon>
        <taxon>Actinomycetota</taxon>
        <taxon>Actinomycetes</taxon>
        <taxon>Pseudonocardiales</taxon>
        <taxon>Pseudonocardiaceae</taxon>
        <taxon>Amycolatopsis</taxon>
    </lineage>
</organism>
<dbReference type="InterPro" id="IPR009100">
    <property type="entry name" value="AcylCoA_DH/oxidase_NM_dom_sf"/>
</dbReference>
<evidence type="ECO:0000313" key="3">
    <source>
        <dbReference type="EMBL" id="WAL66632.1"/>
    </source>
</evidence>
<protein>
    <submittedName>
        <fullName evidence="3">Acyl-CoA dehydrogenase family protein</fullName>
    </submittedName>
</protein>
<evidence type="ECO:0000256" key="1">
    <source>
        <dbReference type="ARBA" id="ARBA00023002"/>
    </source>
</evidence>
<dbReference type="Gene3D" id="1.10.540.10">
    <property type="entry name" value="Acyl-CoA dehydrogenase/oxidase, N-terminal domain"/>
    <property type="match status" value="1"/>
</dbReference>
<gene>
    <name evidence="3" type="ORF">ORV05_02105</name>
</gene>
<dbReference type="InterPro" id="IPR013107">
    <property type="entry name" value="Acyl-CoA_DH_C"/>
</dbReference>
<dbReference type="PIRSF" id="PIRSF016578">
    <property type="entry name" value="HsaA"/>
    <property type="match status" value="1"/>
</dbReference>
<feature type="domain" description="Acyl-CoA dehydrogenase C-terminal" evidence="2">
    <location>
        <begin position="235"/>
        <end position="366"/>
    </location>
</feature>
<dbReference type="SUPFAM" id="SSF56645">
    <property type="entry name" value="Acyl-CoA dehydrogenase NM domain-like"/>
    <property type="match status" value="1"/>
</dbReference>
<accession>A0ABY7B2X1</accession>
<name>A0ABY7B2X1_9PSEU</name>
<dbReference type="InterPro" id="IPR037069">
    <property type="entry name" value="AcylCoA_DH/ox_N_sf"/>
</dbReference>
<keyword evidence="4" id="KW-1185">Reference proteome</keyword>
<evidence type="ECO:0000313" key="4">
    <source>
        <dbReference type="Proteomes" id="UP001163203"/>
    </source>
</evidence>
<sequence>MSTITQGRHAPHPAEAELVERAEAIVPTLSAHALEAESTYRLAPASVAAVREAGLFALTVPRDAGGFEADLRTLARVGIALGSGCPSTAWVTSLSAFSKRSVGASVRDDARAAYFSDPHALVCASSVAAGHGEEVAGGLRLSGRWHMASGCEDAEWAFLLVPVLRDGAPAGVGSALVRISELAIEHSWRGAGLAGTGSHTLVADGLVVSSGFVRPPANGRITPPPAVVIGAVVAHLAPMIGAARGALAVAGDLFAGSYVPSQTTYRRLTDSPLARHLYGQAAHLVDTAVGRILDVAGELDAMDPTDSVSVRERSRLRMHLVSAARECRQASEYLLDAHGASGFAADNPLQRFWRDLAVGTRYHGLNSYVTEEDYDRVLLGLEPPVSLAL</sequence>
<dbReference type="RefSeq" id="WP_268756764.1">
    <property type="nucleotide sequence ID" value="NZ_CP113836.1"/>
</dbReference>
<evidence type="ECO:0000259" key="2">
    <source>
        <dbReference type="Pfam" id="PF08028"/>
    </source>
</evidence>
<reference evidence="3" key="1">
    <citation type="submission" date="2022-11" db="EMBL/GenBank/DDBJ databases">
        <authorList>
            <person name="Mo P."/>
        </authorList>
    </citation>
    <scope>NUCLEOTIDE SEQUENCE</scope>
    <source>
        <strain evidence="3">HUAS 11-8</strain>
    </source>
</reference>
<proteinExistence type="predicted"/>
<dbReference type="Gene3D" id="2.40.110.10">
    <property type="entry name" value="Butyryl-CoA Dehydrogenase, subunit A, domain 2"/>
    <property type="match status" value="1"/>
</dbReference>
<dbReference type="Pfam" id="PF08028">
    <property type="entry name" value="Acyl-CoA_dh_2"/>
    <property type="match status" value="1"/>
</dbReference>
<keyword evidence="1" id="KW-0560">Oxidoreductase</keyword>
<dbReference type="InterPro" id="IPR046373">
    <property type="entry name" value="Acyl-CoA_Oxase/DH_mid-dom_sf"/>
</dbReference>